<dbReference type="SUPFAM" id="SSF53448">
    <property type="entry name" value="Nucleotide-diphospho-sugar transferases"/>
    <property type="match status" value="1"/>
</dbReference>
<proteinExistence type="predicted"/>
<dbReference type="InterPro" id="IPR029044">
    <property type="entry name" value="Nucleotide-diphossugar_trans"/>
</dbReference>
<keyword evidence="2" id="KW-1003">Cell membrane</keyword>
<dbReference type="Pfam" id="PF00535">
    <property type="entry name" value="Glycos_transf_2"/>
    <property type="match status" value="1"/>
</dbReference>
<organism evidence="7 8">
    <name type="scientific">Spirosoma soli</name>
    <dbReference type="NCBI Taxonomy" id="1770529"/>
    <lineage>
        <taxon>Bacteria</taxon>
        <taxon>Pseudomonadati</taxon>
        <taxon>Bacteroidota</taxon>
        <taxon>Cytophagia</taxon>
        <taxon>Cytophagales</taxon>
        <taxon>Cytophagaceae</taxon>
        <taxon>Spirosoma</taxon>
    </lineage>
</organism>
<name>A0ABW5LYJ9_9BACT</name>
<keyword evidence="3" id="KW-0328">Glycosyltransferase</keyword>
<dbReference type="Proteomes" id="UP001597469">
    <property type="component" value="Unassembled WGS sequence"/>
</dbReference>
<accession>A0ABW5LYJ9</accession>
<feature type="domain" description="Glycosyltransferase 2-like" evidence="6">
    <location>
        <begin position="8"/>
        <end position="148"/>
    </location>
</feature>
<comment type="subcellular location">
    <subcellularLocation>
        <location evidence="1">Cell membrane</location>
    </subcellularLocation>
</comment>
<dbReference type="PANTHER" id="PTHR43646">
    <property type="entry name" value="GLYCOSYLTRANSFERASE"/>
    <property type="match status" value="1"/>
</dbReference>
<dbReference type="Gene3D" id="3.90.550.10">
    <property type="entry name" value="Spore Coat Polysaccharide Biosynthesis Protein SpsA, Chain A"/>
    <property type="match status" value="1"/>
</dbReference>
<reference evidence="8" key="1">
    <citation type="journal article" date="2019" name="Int. J. Syst. Evol. Microbiol.">
        <title>The Global Catalogue of Microorganisms (GCM) 10K type strain sequencing project: providing services to taxonomists for standard genome sequencing and annotation.</title>
        <authorList>
            <consortium name="The Broad Institute Genomics Platform"/>
            <consortium name="The Broad Institute Genome Sequencing Center for Infectious Disease"/>
            <person name="Wu L."/>
            <person name="Ma J."/>
        </authorList>
    </citation>
    <scope>NUCLEOTIDE SEQUENCE [LARGE SCALE GENOMIC DNA]</scope>
    <source>
        <strain evidence="8">KCTC 42805</strain>
    </source>
</reference>
<dbReference type="NCBIfam" id="TIGR04283">
    <property type="entry name" value="glyco_like_mftF"/>
    <property type="match status" value="1"/>
</dbReference>
<evidence type="ECO:0000256" key="5">
    <source>
        <dbReference type="ARBA" id="ARBA00023136"/>
    </source>
</evidence>
<comment type="caution">
    <text evidence="7">The sequence shown here is derived from an EMBL/GenBank/DDBJ whole genome shotgun (WGS) entry which is preliminary data.</text>
</comment>
<keyword evidence="5" id="KW-0472">Membrane</keyword>
<keyword evidence="4" id="KW-0808">Transferase</keyword>
<evidence type="ECO:0000313" key="8">
    <source>
        <dbReference type="Proteomes" id="UP001597469"/>
    </source>
</evidence>
<dbReference type="InterPro" id="IPR001173">
    <property type="entry name" value="Glyco_trans_2-like"/>
</dbReference>
<evidence type="ECO:0000256" key="1">
    <source>
        <dbReference type="ARBA" id="ARBA00004236"/>
    </source>
</evidence>
<evidence type="ECO:0000259" key="6">
    <source>
        <dbReference type="Pfam" id="PF00535"/>
    </source>
</evidence>
<evidence type="ECO:0000256" key="2">
    <source>
        <dbReference type="ARBA" id="ARBA00022475"/>
    </source>
</evidence>
<dbReference type="RefSeq" id="WP_381518225.1">
    <property type="nucleotide sequence ID" value="NZ_JBHULN010000001.1"/>
</dbReference>
<dbReference type="InterPro" id="IPR026461">
    <property type="entry name" value="Trfase_2_rSAM/seldom_assoc"/>
</dbReference>
<dbReference type="EMBL" id="JBHULN010000001">
    <property type="protein sequence ID" value="MFD2569341.1"/>
    <property type="molecule type" value="Genomic_DNA"/>
</dbReference>
<keyword evidence="8" id="KW-1185">Reference proteome</keyword>
<evidence type="ECO:0000313" key="7">
    <source>
        <dbReference type="EMBL" id="MFD2569341.1"/>
    </source>
</evidence>
<dbReference type="CDD" id="cd02522">
    <property type="entry name" value="GT_2_like_a"/>
    <property type="match status" value="1"/>
</dbReference>
<evidence type="ECO:0000256" key="4">
    <source>
        <dbReference type="ARBA" id="ARBA00022679"/>
    </source>
</evidence>
<dbReference type="PANTHER" id="PTHR43646:SF2">
    <property type="entry name" value="GLYCOSYLTRANSFERASE 2-LIKE DOMAIN-CONTAINING PROTEIN"/>
    <property type="match status" value="1"/>
</dbReference>
<sequence>MKSMLNVSIIIPTLNEEHALPRTLRLLQRLSPEPLEIIIVDGGSTDRTVQLADAMRPCFRTLRVIRSPQAGRAYQMNAGATKASGEILCFLHADTTLPDDAIRIIQRTLSDPKTVACGFISIMRGPETTQWLTSFHNYIKTYYAPLLFRPHLFFKGARLLFGDQAIFCRRGQFMTVGGYTDTMPILEEADLLLKLIRFGRIKQINRLVESSDRRVAKWGVWKANAIFLTIGFLWGIGYPPERLKRWFHDIR</sequence>
<gene>
    <name evidence="7" type="ORF">ACFSUS_01770</name>
</gene>
<protein>
    <submittedName>
        <fullName evidence="7">TIGR04283 family arsenosugar biosynthesis glycosyltransferase</fullName>
    </submittedName>
</protein>
<evidence type="ECO:0000256" key="3">
    <source>
        <dbReference type="ARBA" id="ARBA00022676"/>
    </source>
</evidence>